<evidence type="ECO:0000259" key="1">
    <source>
        <dbReference type="PROSITE" id="PS51186"/>
    </source>
</evidence>
<name>A0A4P9Y4M8_9FUNG</name>
<evidence type="ECO:0000313" key="2">
    <source>
        <dbReference type="EMBL" id="RKP13734.1"/>
    </source>
</evidence>
<dbReference type="Proteomes" id="UP000267251">
    <property type="component" value="Unassembled WGS sequence"/>
</dbReference>
<accession>A0A4P9Y4M8</accession>
<dbReference type="InterPro" id="IPR016181">
    <property type="entry name" value="Acyl_CoA_acyltransferase"/>
</dbReference>
<feature type="domain" description="N-acetyltransferase" evidence="1">
    <location>
        <begin position="18"/>
        <end position="198"/>
    </location>
</feature>
<keyword evidence="3" id="KW-1185">Reference proteome</keyword>
<reference evidence="3" key="1">
    <citation type="journal article" date="2018" name="Nat. Microbiol.">
        <title>Leveraging single-cell genomics to expand the fungal tree of life.</title>
        <authorList>
            <person name="Ahrendt S.R."/>
            <person name="Quandt C.A."/>
            <person name="Ciobanu D."/>
            <person name="Clum A."/>
            <person name="Salamov A."/>
            <person name="Andreopoulos B."/>
            <person name="Cheng J.F."/>
            <person name="Woyke T."/>
            <person name="Pelin A."/>
            <person name="Henrissat B."/>
            <person name="Reynolds N.K."/>
            <person name="Benny G.L."/>
            <person name="Smith M.E."/>
            <person name="James T.Y."/>
            <person name="Grigoriev I.V."/>
        </authorList>
    </citation>
    <scope>NUCLEOTIDE SEQUENCE [LARGE SCALE GENOMIC DNA]</scope>
</reference>
<proteinExistence type="predicted"/>
<dbReference type="SUPFAM" id="SSF55729">
    <property type="entry name" value="Acyl-CoA N-acyltransferases (Nat)"/>
    <property type="match status" value="1"/>
</dbReference>
<evidence type="ECO:0000313" key="3">
    <source>
        <dbReference type="Proteomes" id="UP000267251"/>
    </source>
</evidence>
<dbReference type="GO" id="GO:0016747">
    <property type="term" value="F:acyltransferase activity, transferring groups other than amino-acyl groups"/>
    <property type="evidence" value="ECO:0007669"/>
    <property type="project" value="InterPro"/>
</dbReference>
<dbReference type="AlphaFoldDB" id="A0A4P9Y4M8"/>
<protein>
    <recommendedName>
        <fullName evidence="1">N-acetyltransferase domain-containing protein</fullName>
    </recommendedName>
</protein>
<organism evidence="2 3">
    <name type="scientific">Piptocephalis cylindrospora</name>
    <dbReference type="NCBI Taxonomy" id="1907219"/>
    <lineage>
        <taxon>Eukaryota</taxon>
        <taxon>Fungi</taxon>
        <taxon>Fungi incertae sedis</taxon>
        <taxon>Zoopagomycota</taxon>
        <taxon>Zoopagomycotina</taxon>
        <taxon>Zoopagomycetes</taxon>
        <taxon>Zoopagales</taxon>
        <taxon>Piptocephalidaceae</taxon>
        <taxon>Piptocephalis</taxon>
    </lineage>
</organism>
<dbReference type="InterPro" id="IPR000182">
    <property type="entry name" value="GNAT_dom"/>
</dbReference>
<dbReference type="Gene3D" id="3.40.630.30">
    <property type="match status" value="1"/>
</dbReference>
<gene>
    <name evidence="2" type="ORF">BJ684DRAFT_19805</name>
</gene>
<sequence length="202" mass="22630">MTKSSFFSELLEVKGVTTIVRSATSQDLVHLEVLYTLISMANQSSASWTGEGHLIKADCIDRTSLRDIIAKDPSTLLLAFPVPCSPASPPSGNAETERPVACINTTIKEQVGLVSLLCVDPVWQSIGVVSALFLTSERYFLSKGALYSTLWALHRQEDVKTWYKRLGFQRTGRIENYPNTEDTFEDECYLIEMEKSLRKMVQ</sequence>
<dbReference type="EMBL" id="KZ987955">
    <property type="protein sequence ID" value="RKP13734.1"/>
    <property type="molecule type" value="Genomic_DNA"/>
</dbReference>
<dbReference type="PROSITE" id="PS51186">
    <property type="entry name" value="GNAT"/>
    <property type="match status" value="1"/>
</dbReference>